<dbReference type="PANTHER" id="PTHR30273">
    <property type="entry name" value="PERIPLASMIC SIGNAL SENSOR AND SIGMA FACTOR ACTIVATOR FECR-RELATED"/>
    <property type="match status" value="1"/>
</dbReference>
<protein>
    <submittedName>
        <fullName evidence="4">Uncharacterized protein</fullName>
    </submittedName>
</protein>
<evidence type="ECO:0000256" key="1">
    <source>
        <dbReference type="SAM" id="Phobius"/>
    </source>
</evidence>
<dbReference type="Proteomes" id="UP000236594">
    <property type="component" value="Unassembled WGS sequence"/>
</dbReference>
<feature type="domain" description="FecR protein" evidence="2">
    <location>
        <begin position="84"/>
        <end position="170"/>
    </location>
</feature>
<dbReference type="AlphaFoldDB" id="A0A316XCK9"/>
<gene>
    <name evidence="4" type="ORF">C1631_002885</name>
</gene>
<dbReference type="GO" id="GO:0016989">
    <property type="term" value="F:sigma factor antagonist activity"/>
    <property type="evidence" value="ECO:0007669"/>
    <property type="project" value="TreeGrafter"/>
</dbReference>
<keyword evidence="1" id="KW-0812">Transmembrane</keyword>
<sequence length="273" mass="32106">MSLEKEFEENWKTVSEEQNKIDAITDRKIWDGIRYKIRKKRNIQKWYWAAAIVVPLFIFLIVYNNVQNISIPKERTYVYESLEASKNIQLPDGSIIKLLPHSKLILSKNFGDKGRDIVFTGQANFNIAKDKTRPFRINAGDFHVQVLGTQFFLDQKSQEKKVELFEGKVKVEHLGKITYLLPKEIWMSDNDHSNYHYYSQEKQMSFSFSNSRYSEAIKQLEKTYYVRISYPDQYKDRIVSGSFTGDLNNILSIISYPFNLKIEKNNATEIVLK</sequence>
<comment type="caution">
    <text evidence="4">The sequence shown here is derived from an EMBL/GenBank/DDBJ whole genome shotgun (WGS) entry which is preliminary data.</text>
</comment>
<name>A0A316XCK9_9FLAO</name>
<dbReference type="InterPro" id="IPR032508">
    <property type="entry name" value="FecR_C"/>
</dbReference>
<evidence type="ECO:0000259" key="3">
    <source>
        <dbReference type="Pfam" id="PF16344"/>
    </source>
</evidence>
<keyword evidence="1" id="KW-0472">Membrane</keyword>
<proteinExistence type="predicted"/>
<evidence type="ECO:0000259" key="2">
    <source>
        <dbReference type="Pfam" id="PF04773"/>
    </source>
</evidence>
<dbReference type="Pfam" id="PF16344">
    <property type="entry name" value="FecR_C"/>
    <property type="match status" value="1"/>
</dbReference>
<accession>A0A316XCK9</accession>
<dbReference type="Gene3D" id="3.55.50.30">
    <property type="match status" value="1"/>
</dbReference>
<organism evidence="4 5">
    <name type="scientific">Chryseobacterium phosphatilyticum</name>
    <dbReference type="NCBI Taxonomy" id="475075"/>
    <lineage>
        <taxon>Bacteria</taxon>
        <taxon>Pseudomonadati</taxon>
        <taxon>Bacteroidota</taxon>
        <taxon>Flavobacteriia</taxon>
        <taxon>Flavobacteriales</taxon>
        <taxon>Weeksellaceae</taxon>
        <taxon>Chryseobacterium group</taxon>
        <taxon>Chryseobacterium</taxon>
    </lineage>
</organism>
<dbReference type="PANTHER" id="PTHR30273:SF2">
    <property type="entry name" value="PROTEIN FECR"/>
    <property type="match status" value="1"/>
</dbReference>
<feature type="transmembrane region" description="Helical" evidence="1">
    <location>
        <begin position="46"/>
        <end position="63"/>
    </location>
</feature>
<dbReference type="Pfam" id="PF04773">
    <property type="entry name" value="FecR"/>
    <property type="match status" value="1"/>
</dbReference>
<dbReference type="InterPro" id="IPR012373">
    <property type="entry name" value="Ferrdict_sens_TM"/>
</dbReference>
<dbReference type="OrthoDB" id="1097132at2"/>
<keyword evidence="1" id="KW-1133">Transmembrane helix</keyword>
<keyword evidence="5" id="KW-1185">Reference proteome</keyword>
<dbReference type="RefSeq" id="WP_109710329.1">
    <property type="nucleotide sequence ID" value="NZ_PPED02000001.1"/>
</dbReference>
<feature type="domain" description="Protein FecR C-terminal" evidence="3">
    <location>
        <begin position="206"/>
        <end position="266"/>
    </location>
</feature>
<reference evidence="4 5" key="1">
    <citation type="submission" date="2018-04" db="EMBL/GenBank/DDBJ databases">
        <title>Draft Genome Sequence of Phosphate-Solubilizing Chryseobacterium sp. ISE14 that is a Biocontrol and Plant Growth-Promoting Rhizobacterium Isolated from Cucumber.</title>
        <authorList>
            <person name="Jeong J.-J."/>
            <person name="Sang M.K."/>
            <person name="Choi I.-G."/>
            <person name="Kim K.D."/>
        </authorList>
    </citation>
    <scope>NUCLEOTIDE SEQUENCE [LARGE SCALE GENOMIC DNA]</scope>
    <source>
        <strain evidence="4 5">ISE14</strain>
    </source>
</reference>
<dbReference type="InterPro" id="IPR006860">
    <property type="entry name" value="FecR"/>
</dbReference>
<dbReference type="EMBL" id="PPED02000001">
    <property type="protein sequence ID" value="PWN71585.1"/>
    <property type="molecule type" value="Genomic_DNA"/>
</dbReference>
<evidence type="ECO:0000313" key="4">
    <source>
        <dbReference type="EMBL" id="PWN71585.1"/>
    </source>
</evidence>
<evidence type="ECO:0000313" key="5">
    <source>
        <dbReference type="Proteomes" id="UP000236594"/>
    </source>
</evidence>
<dbReference type="Gene3D" id="2.60.120.1440">
    <property type="match status" value="1"/>
</dbReference>